<proteinExistence type="predicted"/>
<keyword evidence="1 7" id="KW-0479">Metal-binding</keyword>
<dbReference type="AlphaFoldDB" id="V3ZZM3"/>
<dbReference type="GO" id="GO:0003723">
    <property type="term" value="F:RNA binding"/>
    <property type="evidence" value="ECO:0007669"/>
    <property type="project" value="UniProtKB-UniRule"/>
</dbReference>
<feature type="zinc finger region" description="C3H1-type" evidence="7">
    <location>
        <begin position="158"/>
        <end position="186"/>
    </location>
</feature>
<feature type="compositionally biased region" description="Basic and acidic residues" evidence="8">
    <location>
        <begin position="122"/>
        <end position="144"/>
    </location>
</feature>
<dbReference type="InterPro" id="IPR003954">
    <property type="entry name" value="RRM_euk-type"/>
</dbReference>
<dbReference type="Proteomes" id="UP000030746">
    <property type="component" value="Unassembled WGS sequence"/>
</dbReference>
<dbReference type="GO" id="GO:0089701">
    <property type="term" value="C:U2AF complex"/>
    <property type="evidence" value="ECO:0007669"/>
    <property type="project" value="InterPro"/>
</dbReference>
<keyword evidence="2" id="KW-0677">Repeat</keyword>
<dbReference type="InterPro" id="IPR012677">
    <property type="entry name" value="Nucleotide-bd_a/b_plait_sf"/>
</dbReference>
<feature type="region of interest" description="Disordered" evidence="8">
    <location>
        <begin position="122"/>
        <end position="157"/>
    </location>
</feature>
<dbReference type="InterPro" id="IPR000504">
    <property type="entry name" value="RRM_dom"/>
</dbReference>
<dbReference type="EMBL" id="KB203083">
    <property type="protein sequence ID" value="ESO86446.1"/>
    <property type="molecule type" value="Genomic_DNA"/>
</dbReference>
<dbReference type="OMA" id="MDLRIME"/>
<keyword evidence="12" id="KW-1185">Reference proteome</keyword>
<dbReference type="InterPro" id="IPR009145">
    <property type="entry name" value="U2AF_small"/>
</dbReference>
<evidence type="ECO:0000256" key="6">
    <source>
        <dbReference type="PROSITE-ProRule" id="PRU00176"/>
    </source>
</evidence>
<keyword evidence="4 7" id="KW-0862">Zinc</keyword>
<evidence type="ECO:0000256" key="7">
    <source>
        <dbReference type="PROSITE-ProRule" id="PRU00723"/>
    </source>
</evidence>
<protein>
    <submittedName>
        <fullName evidence="11">Uncharacterized protein</fullName>
    </submittedName>
</protein>
<feature type="compositionally biased region" description="Basic and acidic residues" evidence="8">
    <location>
        <begin position="1"/>
        <end position="32"/>
    </location>
</feature>
<feature type="compositionally biased region" description="Basic residues" evidence="8">
    <location>
        <begin position="33"/>
        <end position="49"/>
    </location>
</feature>
<dbReference type="InterPro" id="IPR035979">
    <property type="entry name" value="RBD_domain_sf"/>
</dbReference>
<dbReference type="SUPFAM" id="SSF54928">
    <property type="entry name" value="RNA-binding domain, RBD"/>
    <property type="match status" value="1"/>
</dbReference>
<evidence type="ECO:0000256" key="2">
    <source>
        <dbReference type="ARBA" id="ARBA00022737"/>
    </source>
</evidence>
<dbReference type="CTD" id="20249859"/>
<evidence type="ECO:0000259" key="9">
    <source>
        <dbReference type="PROSITE" id="PS50102"/>
    </source>
</evidence>
<evidence type="ECO:0000256" key="5">
    <source>
        <dbReference type="ARBA" id="ARBA00022884"/>
    </source>
</evidence>
<dbReference type="GO" id="GO:0000398">
    <property type="term" value="P:mRNA splicing, via spliceosome"/>
    <property type="evidence" value="ECO:0007669"/>
    <property type="project" value="InterPro"/>
</dbReference>
<dbReference type="CDD" id="cd12540">
    <property type="entry name" value="RRM_U2AFBPL"/>
    <property type="match status" value="1"/>
</dbReference>
<evidence type="ECO:0000256" key="4">
    <source>
        <dbReference type="ARBA" id="ARBA00022833"/>
    </source>
</evidence>
<dbReference type="RefSeq" id="XP_009062979.1">
    <property type="nucleotide sequence ID" value="XM_009064731.1"/>
</dbReference>
<dbReference type="SMART" id="SM00361">
    <property type="entry name" value="RRM_1"/>
    <property type="match status" value="1"/>
</dbReference>
<evidence type="ECO:0000313" key="11">
    <source>
        <dbReference type="EMBL" id="ESO86446.1"/>
    </source>
</evidence>
<dbReference type="PANTHER" id="PTHR12620">
    <property type="entry name" value="U2 SNRNP AUXILIARY FACTOR, SMALL SUBUNIT"/>
    <property type="match status" value="1"/>
</dbReference>
<reference evidence="11 12" key="1">
    <citation type="journal article" date="2013" name="Nature">
        <title>Insights into bilaterian evolution from three spiralian genomes.</title>
        <authorList>
            <person name="Simakov O."/>
            <person name="Marletaz F."/>
            <person name="Cho S.J."/>
            <person name="Edsinger-Gonzales E."/>
            <person name="Havlak P."/>
            <person name="Hellsten U."/>
            <person name="Kuo D.H."/>
            <person name="Larsson T."/>
            <person name="Lv J."/>
            <person name="Arendt D."/>
            <person name="Savage R."/>
            <person name="Osoegawa K."/>
            <person name="de Jong P."/>
            <person name="Grimwood J."/>
            <person name="Chapman J.A."/>
            <person name="Shapiro H."/>
            <person name="Aerts A."/>
            <person name="Otillar R.P."/>
            <person name="Terry A.Y."/>
            <person name="Boore J.L."/>
            <person name="Grigoriev I.V."/>
            <person name="Lindberg D.R."/>
            <person name="Seaver E.C."/>
            <person name="Weisblat D.A."/>
            <person name="Putnam N.H."/>
            <person name="Rokhsar D.S."/>
        </authorList>
    </citation>
    <scope>NUCLEOTIDE SEQUENCE [LARGE SCALE GENOMIC DNA]</scope>
</reference>
<organism evidence="11 12">
    <name type="scientific">Lottia gigantea</name>
    <name type="common">Giant owl limpet</name>
    <dbReference type="NCBI Taxonomy" id="225164"/>
    <lineage>
        <taxon>Eukaryota</taxon>
        <taxon>Metazoa</taxon>
        <taxon>Spiralia</taxon>
        <taxon>Lophotrochozoa</taxon>
        <taxon>Mollusca</taxon>
        <taxon>Gastropoda</taxon>
        <taxon>Patellogastropoda</taxon>
        <taxon>Lottioidea</taxon>
        <taxon>Lottiidae</taxon>
        <taxon>Lottia</taxon>
    </lineage>
</organism>
<dbReference type="PROSITE" id="PS50103">
    <property type="entry name" value="ZF_C3H1"/>
    <property type="match status" value="2"/>
</dbReference>
<dbReference type="Gene3D" id="3.30.70.330">
    <property type="match status" value="1"/>
</dbReference>
<feature type="domain" description="RRM" evidence="9">
    <location>
        <begin position="204"/>
        <end position="296"/>
    </location>
</feature>
<keyword evidence="5 6" id="KW-0694">RNA-binding</keyword>
<feature type="domain" description="C3H1-type" evidence="10">
    <location>
        <begin position="298"/>
        <end position="325"/>
    </location>
</feature>
<dbReference type="PRINTS" id="PR01848">
    <property type="entry name" value="U2AUXFACTOR"/>
</dbReference>
<dbReference type="KEGG" id="lgi:LOTGIDRAFT_235470"/>
<dbReference type="Pfam" id="PF00076">
    <property type="entry name" value="RRM_1"/>
    <property type="match status" value="1"/>
</dbReference>
<dbReference type="PROSITE" id="PS50102">
    <property type="entry name" value="RRM"/>
    <property type="match status" value="1"/>
</dbReference>
<evidence type="ECO:0000256" key="8">
    <source>
        <dbReference type="SAM" id="MobiDB-lite"/>
    </source>
</evidence>
<dbReference type="GO" id="GO:0008270">
    <property type="term" value="F:zinc ion binding"/>
    <property type="evidence" value="ECO:0007669"/>
    <property type="project" value="UniProtKB-KW"/>
</dbReference>
<evidence type="ECO:0000256" key="3">
    <source>
        <dbReference type="ARBA" id="ARBA00022771"/>
    </source>
</evidence>
<feature type="region of interest" description="Disordered" evidence="8">
    <location>
        <begin position="1"/>
        <end position="72"/>
    </location>
</feature>
<feature type="domain" description="C3H1-type" evidence="10">
    <location>
        <begin position="158"/>
        <end position="186"/>
    </location>
</feature>
<dbReference type="GeneID" id="20249859"/>
<dbReference type="SMART" id="SM00356">
    <property type="entry name" value="ZnF_C3H1"/>
    <property type="match status" value="2"/>
</dbReference>
<sequence>MVAENEKYVSLKKESEVEAQKDDKDTHQMSHKEWKKMKRKQKRQLLAKNRKSENTNIHEGSSSDEEKKIREEKEKEMQHILFLEREKLAQQLFQAKIERQKKEKDYLEEQQRKIKEEWEELQKMEEKEKDRRERDEQREKDRKNAWHNPIAPVNYNSQRPQNNCPFFMKTGACKYGDTCSRTHEYPAESNTVLLPGMFSHFRLDQTLIDEYDTDLSLEYEDTDLYNSFLEFYQDVLPEFQSIGKVIQFKVCSNCAPHLRGNVYVAFEKPEDASKAIIKFNGRWYAGKQLNCEYRTIDKWKSAICGLSFQNSCPKGNVCNFLHVFKNPNNEFRDSDYDYQYNSRKRAFHRYESRQGSYRRIFK</sequence>
<dbReference type="STRING" id="225164.V3ZZM3"/>
<gene>
    <name evidence="11" type="ORF">LOTGIDRAFT_235470</name>
</gene>
<dbReference type="HOGENOM" id="CLU_029117_0_0_1"/>
<evidence type="ECO:0000313" key="12">
    <source>
        <dbReference type="Proteomes" id="UP000030746"/>
    </source>
</evidence>
<dbReference type="OrthoDB" id="75923at2759"/>
<evidence type="ECO:0000256" key="1">
    <source>
        <dbReference type="ARBA" id="ARBA00022723"/>
    </source>
</evidence>
<keyword evidence="3 7" id="KW-0863">Zinc-finger</keyword>
<feature type="zinc finger region" description="C3H1-type" evidence="7">
    <location>
        <begin position="298"/>
        <end position="325"/>
    </location>
</feature>
<name>V3ZZM3_LOTGI</name>
<dbReference type="InterPro" id="IPR000571">
    <property type="entry name" value="Znf_CCCH"/>
</dbReference>
<evidence type="ECO:0000259" key="10">
    <source>
        <dbReference type="PROSITE" id="PS50103"/>
    </source>
</evidence>
<dbReference type="Pfam" id="PF00642">
    <property type="entry name" value="zf-CCCH"/>
    <property type="match status" value="1"/>
</dbReference>
<accession>V3ZZM3</accession>